<proteinExistence type="predicted"/>
<reference evidence="1" key="1">
    <citation type="submission" date="2008-12" db="EMBL/GenBank/DDBJ databases">
        <title>Annotation of the Yersinia mollaretii ATCC 43969 genome.</title>
        <authorList>
            <person name="Read T.D."/>
            <person name="Akmal A."/>
            <person name="Bishop-Lilly K."/>
            <person name="Chen P.E."/>
            <person name="Cook C."/>
            <person name="Kiley M.P."/>
            <person name="Lentz S."/>
            <person name="Mateczun A."/>
            <person name="Nagarajan N."/>
            <person name="Nolan N."/>
            <person name="Osborne B.I."/>
            <person name="Pop M."/>
            <person name="Sozhamannan S."/>
            <person name="Stewart A.C."/>
            <person name="Sulakvelidze A."/>
            <person name="Thomason B."/>
            <person name="Willner K."/>
            <person name="Zwick M.E."/>
        </authorList>
    </citation>
    <scope>NUCLEOTIDE SEQUENCE [LARGE SCALE GENOMIC DNA]</scope>
    <source>
        <strain evidence="1">ATCC 43969</strain>
    </source>
</reference>
<evidence type="ECO:0000313" key="1">
    <source>
        <dbReference type="EMBL" id="EEQ09767.1"/>
    </source>
</evidence>
<comment type="caution">
    <text evidence="1">The sequence shown here is derived from an EMBL/GenBank/DDBJ whole genome shotgun (WGS) entry which is preliminary data.</text>
</comment>
<organism evidence="1 2">
    <name type="scientific">Yersinia mollaretii (strain ATCC 43969 / DSM 18520 / CIP 103324 / CNY 7263 / WAIP 204)</name>
    <dbReference type="NCBI Taxonomy" id="349967"/>
    <lineage>
        <taxon>Bacteria</taxon>
        <taxon>Pseudomonadati</taxon>
        <taxon>Pseudomonadota</taxon>
        <taxon>Gammaproteobacteria</taxon>
        <taxon>Enterobacterales</taxon>
        <taxon>Yersiniaceae</taxon>
        <taxon>Yersinia</taxon>
    </lineage>
</organism>
<evidence type="ECO:0000313" key="2">
    <source>
        <dbReference type="Proteomes" id="UP000003027"/>
    </source>
</evidence>
<name>A0ABM9Y7R8_YERMW</name>
<dbReference type="Proteomes" id="UP000003027">
    <property type="component" value="Unassembled WGS sequence"/>
</dbReference>
<dbReference type="EMBL" id="AALD02000030">
    <property type="protein sequence ID" value="EEQ09767.1"/>
    <property type="molecule type" value="Genomic_DNA"/>
</dbReference>
<protein>
    <submittedName>
        <fullName evidence="1">Uncharacterized protein</fullName>
    </submittedName>
</protein>
<keyword evidence="2" id="KW-1185">Reference proteome</keyword>
<accession>A0ABM9Y7R8</accession>
<sequence length="55" mass="6766">MLMHRLGHQFDTINLFFPLINPINNKNNYKYKYYEIFIMSYIKVNFKVLGVFIFN</sequence>
<gene>
    <name evidence="1" type="ORF">ymoll0001_32220</name>
</gene>